<reference evidence="4 5" key="1">
    <citation type="submission" date="2018-06" db="EMBL/GenBank/DDBJ databases">
        <authorList>
            <consortium name="Pathogen Informatics"/>
            <person name="Doyle S."/>
        </authorList>
    </citation>
    <scope>NUCLEOTIDE SEQUENCE [LARGE SCALE GENOMIC DNA]</scope>
    <source>
        <strain evidence="1 6">NCTC10764</strain>
        <strain evidence="2 4">NCTC10865</strain>
        <strain evidence="3 5">NCTC9081</strain>
    </source>
</reference>
<dbReference type="EMBL" id="UGCV01000008">
    <property type="protein sequence ID" value="STJ16350.1"/>
    <property type="molecule type" value="Genomic_DNA"/>
</dbReference>
<dbReference type="Proteomes" id="UP000255201">
    <property type="component" value="Unassembled WGS sequence"/>
</dbReference>
<dbReference type="Proteomes" id="UP000254716">
    <property type="component" value="Unassembled WGS sequence"/>
</dbReference>
<dbReference type="EMBL" id="UGCD01000002">
    <property type="protein sequence ID" value="STI18471.1"/>
    <property type="molecule type" value="Genomic_DNA"/>
</dbReference>
<dbReference type="EMBL" id="UFZL01000002">
    <property type="protein sequence ID" value="STE73553.1"/>
    <property type="molecule type" value="Genomic_DNA"/>
</dbReference>
<organism evidence="1 6">
    <name type="scientific">Escherichia coli</name>
    <dbReference type="NCBI Taxonomy" id="562"/>
    <lineage>
        <taxon>Bacteria</taxon>
        <taxon>Pseudomonadati</taxon>
        <taxon>Pseudomonadota</taxon>
        <taxon>Gammaproteobacteria</taxon>
        <taxon>Enterobacterales</taxon>
        <taxon>Enterobacteriaceae</taxon>
        <taxon>Escherichia</taxon>
    </lineage>
</organism>
<dbReference type="AlphaFoldDB" id="A0A2X7DLG3"/>
<evidence type="ECO:0000313" key="4">
    <source>
        <dbReference type="Proteomes" id="UP000254159"/>
    </source>
</evidence>
<dbReference type="Proteomes" id="UP000254159">
    <property type="component" value="Unassembled WGS sequence"/>
</dbReference>
<proteinExistence type="predicted"/>
<evidence type="ECO:0000313" key="2">
    <source>
        <dbReference type="EMBL" id="STI18471.1"/>
    </source>
</evidence>
<evidence type="ECO:0000313" key="1">
    <source>
        <dbReference type="EMBL" id="STE73553.1"/>
    </source>
</evidence>
<dbReference type="InterPro" id="IPR007488">
    <property type="entry name" value="DUF535"/>
</dbReference>
<accession>A0A2X7DLG3</accession>
<dbReference type="PANTHER" id="PTHR38785">
    <property type="entry name" value="HOMOLOG OF VIRK"/>
    <property type="match status" value="1"/>
</dbReference>
<evidence type="ECO:0000313" key="5">
    <source>
        <dbReference type="Proteomes" id="UP000254716"/>
    </source>
</evidence>
<evidence type="ECO:0000313" key="6">
    <source>
        <dbReference type="Proteomes" id="UP000255201"/>
    </source>
</evidence>
<dbReference type="GO" id="GO:0006974">
    <property type="term" value="P:DNA damage response"/>
    <property type="evidence" value="ECO:0007669"/>
    <property type="project" value="TreeGrafter"/>
</dbReference>
<name>A0A2X7DLG3_ECOLX</name>
<dbReference type="PANTHER" id="PTHR38785:SF1">
    <property type="entry name" value="HOMOLOG OF VIRK"/>
    <property type="match status" value="1"/>
</dbReference>
<gene>
    <name evidence="1" type="primary">virK_1</name>
    <name evidence="1" type="ORF">NCTC10764_04310</name>
    <name evidence="2" type="ORF">NCTC10865_03806</name>
    <name evidence="3" type="ORF">NCTC9081_01736</name>
</gene>
<sequence length="172" mass="19862">MLSLFYNKTVIARLTFSVILTQNGHIAFIGGLQGAPKNTGPDVIRCATRACYGIFPKRIIFEAFCALMKACNISECLAVSEHSHVFRQLRYWYQKRKTFVAVYSDFWESVAGKTCGDWYRLPTQVIRKPLSDIASKKRSEYRKRYALLDYIHETTIRSLDAYPVHSEHQNLN</sequence>
<dbReference type="Pfam" id="PF04393">
    <property type="entry name" value="DUF535"/>
    <property type="match status" value="1"/>
</dbReference>
<evidence type="ECO:0000313" key="3">
    <source>
        <dbReference type="EMBL" id="STJ16350.1"/>
    </source>
</evidence>
<protein>
    <submittedName>
        <fullName evidence="1">Virulence protein</fullName>
    </submittedName>
</protein>